<reference evidence="10" key="1">
    <citation type="submission" date="2021-01" db="EMBL/GenBank/DDBJ databases">
        <title>Caligus Genome Assembly.</title>
        <authorList>
            <person name="Gallardo-Escarate C."/>
        </authorList>
    </citation>
    <scope>NUCLEOTIDE SEQUENCE [LARGE SCALE GENOMIC DNA]</scope>
</reference>
<dbReference type="PANTHER" id="PTHR24264:SF65">
    <property type="entry name" value="SRCR DOMAIN-CONTAINING PROTEIN"/>
    <property type="match status" value="1"/>
</dbReference>
<sequence length="180" mass="19796">MIRGLLSILCVVAFAQASDFSSEYYLIKASRAIGNSKIVGGEEVEPNSIPYQISFQRARDGFAFCGGSILDEQADKVQIVAGEHDLKTSSGDEQLRKVTKIIMHEDYATKGINNDICLLKLDPCNFSTFYSKVKPVTLPEENETPKGKVVVSGWGTLYSQGPVSPTLRSVQLNIRSFARK</sequence>
<dbReference type="OrthoDB" id="10059102at2759"/>
<evidence type="ECO:0000256" key="1">
    <source>
        <dbReference type="ARBA" id="ARBA00004613"/>
    </source>
</evidence>
<dbReference type="CDD" id="cd00190">
    <property type="entry name" value="Tryp_SPc"/>
    <property type="match status" value="1"/>
</dbReference>
<evidence type="ECO:0000256" key="3">
    <source>
        <dbReference type="ARBA" id="ARBA00022670"/>
    </source>
</evidence>
<keyword evidence="5" id="KW-0720">Serine protease</keyword>
<keyword evidence="6" id="KW-1015">Disulfide bond</keyword>
<feature type="signal peptide" evidence="7">
    <location>
        <begin position="1"/>
        <end position="17"/>
    </location>
</feature>
<evidence type="ECO:0000259" key="8">
    <source>
        <dbReference type="PROSITE" id="PS50240"/>
    </source>
</evidence>
<feature type="domain" description="Peptidase S1" evidence="8">
    <location>
        <begin position="38"/>
        <end position="180"/>
    </location>
</feature>
<dbReference type="GO" id="GO:0004252">
    <property type="term" value="F:serine-type endopeptidase activity"/>
    <property type="evidence" value="ECO:0007669"/>
    <property type="project" value="InterPro"/>
</dbReference>
<keyword evidence="10" id="KW-1185">Reference proteome</keyword>
<evidence type="ECO:0000256" key="7">
    <source>
        <dbReference type="SAM" id="SignalP"/>
    </source>
</evidence>
<dbReference type="GO" id="GO:0006508">
    <property type="term" value="P:proteolysis"/>
    <property type="evidence" value="ECO:0007669"/>
    <property type="project" value="UniProtKB-KW"/>
</dbReference>
<feature type="chain" id="PRO_5030840379" evidence="7">
    <location>
        <begin position="18"/>
        <end position="180"/>
    </location>
</feature>
<keyword evidence="7" id="KW-0732">Signal</keyword>
<evidence type="ECO:0000313" key="9">
    <source>
        <dbReference type="EMBL" id="QQP55162.1"/>
    </source>
</evidence>
<proteinExistence type="predicted"/>
<dbReference type="Pfam" id="PF00089">
    <property type="entry name" value="Trypsin"/>
    <property type="match status" value="1"/>
</dbReference>
<gene>
    <name evidence="9" type="ORF">FKW44_008262</name>
</gene>
<name>A0A7T8QU49_CALRO</name>
<dbReference type="InterPro" id="IPR050127">
    <property type="entry name" value="Serine_Proteases_S1"/>
</dbReference>
<organism evidence="9 10">
    <name type="scientific">Caligus rogercresseyi</name>
    <name type="common">Sea louse</name>
    <dbReference type="NCBI Taxonomy" id="217165"/>
    <lineage>
        <taxon>Eukaryota</taxon>
        <taxon>Metazoa</taxon>
        <taxon>Ecdysozoa</taxon>
        <taxon>Arthropoda</taxon>
        <taxon>Crustacea</taxon>
        <taxon>Multicrustacea</taxon>
        <taxon>Hexanauplia</taxon>
        <taxon>Copepoda</taxon>
        <taxon>Siphonostomatoida</taxon>
        <taxon>Caligidae</taxon>
        <taxon>Caligus</taxon>
    </lineage>
</organism>
<dbReference type="FunFam" id="2.40.10.10:FF:000166">
    <property type="entry name" value="Trypsin"/>
    <property type="match status" value="1"/>
</dbReference>
<evidence type="ECO:0000256" key="2">
    <source>
        <dbReference type="ARBA" id="ARBA00022525"/>
    </source>
</evidence>
<accession>A0A7T8QU49</accession>
<dbReference type="InterPro" id="IPR043504">
    <property type="entry name" value="Peptidase_S1_PA_chymotrypsin"/>
</dbReference>
<evidence type="ECO:0000256" key="4">
    <source>
        <dbReference type="ARBA" id="ARBA00022801"/>
    </source>
</evidence>
<comment type="subcellular location">
    <subcellularLocation>
        <location evidence="1">Secreted</location>
    </subcellularLocation>
</comment>
<evidence type="ECO:0000256" key="6">
    <source>
        <dbReference type="ARBA" id="ARBA00023157"/>
    </source>
</evidence>
<keyword evidence="2" id="KW-0964">Secreted</keyword>
<protein>
    <submittedName>
        <fullName evidence="9">Anionic trypsin-1</fullName>
    </submittedName>
</protein>
<dbReference type="Proteomes" id="UP000595437">
    <property type="component" value="Chromosome 5"/>
</dbReference>
<dbReference type="GO" id="GO:0005615">
    <property type="term" value="C:extracellular space"/>
    <property type="evidence" value="ECO:0007669"/>
    <property type="project" value="TreeGrafter"/>
</dbReference>
<dbReference type="PANTHER" id="PTHR24264">
    <property type="entry name" value="TRYPSIN-RELATED"/>
    <property type="match status" value="1"/>
</dbReference>
<keyword evidence="4" id="KW-0378">Hydrolase</keyword>
<dbReference type="InterPro" id="IPR001254">
    <property type="entry name" value="Trypsin_dom"/>
</dbReference>
<dbReference type="SUPFAM" id="SSF50494">
    <property type="entry name" value="Trypsin-like serine proteases"/>
    <property type="match status" value="1"/>
</dbReference>
<evidence type="ECO:0000256" key="5">
    <source>
        <dbReference type="ARBA" id="ARBA00022825"/>
    </source>
</evidence>
<dbReference type="PROSITE" id="PS50240">
    <property type="entry name" value="TRYPSIN_DOM"/>
    <property type="match status" value="1"/>
</dbReference>
<dbReference type="Gene3D" id="2.40.10.10">
    <property type="entry name" value="Trypsin-like serine proteases"/>
    <property type="match status" value="2"/>
</dbReference>
<evidence type="ECO:0000313" key="10">
    <source>
        <dbReference type="Proteomes" id="UP000595437"/>
    </source>
</evidence>
<dbReference type="EMBL" id="CP045894">
    <property type="protein sequence ID" value="QQP55162.1"/>
    <property type="molecule type" value="Genomic_DNA"/>
</dbReference>
<dbReference type="AlphaFoldDB" id="A0A7T8QU49"/>
<keyword evidence="3" id="KW-0645">Protease</keyword>
<dbReference type="InterPro" id="IPR009003">
    <property type="entry name" value="Peptidase_S1_PA"/>
</dbReference>
<dbReference type="SMART" id="SM00020">
    <property type="entry name" value="Tryp_SPc"/>
    <property type="match status" value="1"/>
</dbReference>